<dbReference type="EMBL" id="LFBV01000001">
    <property type="protein sequence ID" value="OKH96038.1"/>
    <property type="molecule type" value="Genomic_DNA"/>
</dbReference>
<dbReference type="AlphaFoldDB" id="A0A1Q4VDW2"/>
<name>A0A1Q4VDW2_9ACTN</name>
<keyword evidence="1" id="KW-1133">Transmembrane helix</keyword>
<accession>A0A1Q4VDW2</accession>
<protein>
    <submittedName>
        <fullName evidence="2">Uncharacterized protein</fullName>
    </submittedName>
</protein>
<proteinExistence type="predicted"/>
<comment type="caution">
    <text evidence="2">The sequence shown here is derived from an EMBL/GenBank/DDBJ whole genome shotgun (WGS) entry which is preliminary data.</text>
</comment>
<evidence type="ECO:0000313" key="2">
    <source>
        <dbReference type="EMBL" id="OKH96038.1"/>
    </source>
</evidence>
<reference evidence="2 3" key="1">
    <citation type="submission" date="2015-06" db="EMBL/GenBank/DDBJ databases">
        <title>Cloning and characterization of the uncialamcin biosynthetic gene cluster.</title>
        <authorList>
            <person name="Yan X."/>
            <person name="Huang T."/>
            <person name="Ge H."/>
            <person name="Shen B."/>
        </authorList>
    </citation>
    <scope>NUCLEOTIDE SEQUENCE [LARGE SCALE GENOMIC DNA]</scope>
    <source>
        <strain evidence="2 3">DCA2648</strain>
    </source>
</reference>
<feature type="transmembrane region" description="Helical" evidence="1">
    <location>
        <begin position="117"/>
        <end position="142"/>
    </location>
</feature>
<gene>
    <name evidence="2" type="ORF">AB852_05005</name>
</gene>
<dbReference type="Proteomes" id="UP000186455">
    <property type="component" value="Unassembled WGS sequence"/>
</dbReference>
<organism evidence="2 3">
    <name type="scientific">Streptomyces uncialis</name>
    <dbReference type="NCBI Taxonomy" id="1048205"/>
    <lineage>
        <taxon>Bacteria</taxon>
        <taxon>Bacillati</taxon>
        <taxon>Actinomycetota</taxon>
        <taxon>Actinomycetes</taxon>
        <taxon>Kitasatosporales</taxon>
        <taxon>Streptomycetaceae</taxon>
        <taxon>Streptomyces</taxon>
    </lineage>
</organism>
<evidence type="ECO:0000256" key="1">
    <source>
        <dbReference type="SAM" id="Phobius"/>
    </source>
</evidence>
<keyword evidence="1" id="KW-0472">Membrane</keyword>
<keyword evidence="1" id="KW-0812">Transmembrane</keyword>
<sequence length="275" mass="28883">MSLSGSKGSIRLDPTGLLLEQDGTRRRIPLPAVAEVRVDPSGRAASVVLTAPDGTEATRYRIAGPNVASVTAFARAVNAALPERAPGARLGDGADLVEVLDAPAVARIPARQGVEPLLVLIVVACAVPVIGYLAGLVQLIVVGRWFGLVLYVLGVKPLVFGAAGIAMGAHALYIRAVLLRRGVSVVANPGSKSAGKLRCHFTDAEGVTRSVEVNDASVVVDRKVHLAYDPRTPSRAVGRLPVHKRILYALGVALAFPLLALGLFMVPYQVYLSLR</sequence>
<feature type="transmembrane region" description="Helical" evidence="1">
    <location>
        <begin position="148"/>
        <end position="174"/>
    </location>
</feature>
<feature type="transmembrane region" description="Helical" evidence="1">
    <location>
        <begin position="246"/>
        <end position="266"/>
    </location>
</feature>
<evidence type="ECO:0000313" key="3">
    <source>
        <dbReference type="Proteomes" id="UP000186455"/>
    </source>
</evidence>
<keyword evidence="3" id="KW-1185">Reference proteome</keyword>